<dbReference type="RefSeq" id="WP_307627513.1">
    <property type="nucleotide sequence ID" value="NZ_JAUSZS010000004.1"/>
</dbReference>
<sequence length="119" mass="13255">MALATLADLEDRLGRDLTAEEERRATAWLADATALILNRFPQYETAPTAVSKKVCCAMVLRVLNNPDGKRQESIDDYSYTVDSSRSRGEVYLSEDEEDELRPSVKRAFSIVPGVPETTS</sequence>
<evidence type="ECO:0000313" key="2">
    <source>
        <dbReference type="Proteomes" id="UP001223072"/>
    </source>
</evidence>
<gene>
    <name evidence="1" type="ORF">QFZ49_003738</name>
</gene>
<organism evidence="1 2">
    <name type="scientific">Streptomyces turgidiscabies</name>
    <dbReference type="NCBI Taxonomy" id="85558"/>
    <lineage>
        <taxon>Bacteria</taxon>
        <taxon>Bacillati</taxon>
        <taxon>Actinomycetota</taxon>
        <taxon>Actinomycetes</taxon>
        <taxon>Kitasatosporales</taxon>
        <taxon>Streptomycetaceae</taxon>
        <taxon>Streptomyces</taxon>
    </lineage>
</organism>
<evidence type="ECO:0000313" key="1">
    <source>
        <dbReference type="EMBL" id="MDQ0933798.1"/>
    </source>
</evidence>
<name>A0ABU0RPW2_9ACTN</name>
<accession>A0ABU0RPW2</accession>
<keyword evidence="2" id="KW-1185">Reference proteome</keyword>
<dbReference type="EMBL" id="JAUSZS010000004">
    <property type="protein sequence ID" value="MDQ0933798.1"/>
    <property type="molecule type" value="Genomic_DNA"/>
</dbReference>
<evidence type="ECO:0008006" key="3">
    <source>
        <dbReference type="Google" id="ProtNLM"/>
    </source>
</evidence>
<dbReference type="Proteomes" id="UP001223072">
    <property type="component" value="Unassembled WGS sequence"/>
</dbReference>
<comment type="caution">
    <text evidence="1">The sequence shown here is derived from an EMBL/GenBank/DDBJ whole genome shotgun (WGS) entry which is preliminary data.</text>
</comment>
<reference evidence="1 2" key="1">
    <citation type="submission" date="2023-07" db="EMBL/GenBank/DDBJ databases">
        <title>Comparative genomics of wheat-associated soil bacteria to identify genetic determinants of phenazine resistance.</title>
        <authorList>
            <person name="Mouncey N."/>
        </authorList>
    </citation>
    <scope>NUCLEOTIDE SEQUENCE [LARGE SCALE GENOMIC DNA]</scope>
    <source>
        <strain evidence="1 2">W2I16</strain>
    </source>
</reference>
<proteinExistence type="predicted"/>
<protein>
    <recommendedName>
        <fullName evidence="3">Phage protein</fullName>
    </recommendedName>
</protein>